<dbReference type="Proteomes" id="UP001222325">
    <property type="component" value="Unassembled WGS sequence"/>
</dbReference>
<gene>
    <name evidence="3" type="ORF">B0H15DRAFT_1020302</name>
</gene>
<name>A0AAD6UE88_9AGAR</name>
<evidence type="ECO:0000313" key="3">
    <source>
        <dbReference type="EMBL" id="KAJ7094481.1"/>
    </source>
</evidence>
<protein>
    <recommendedName>
        <fullName evidence="2">Bacteriophage T5 Orf172 DNA-binding domain-containing protein</fullName>
    </recommendedName>
</protein>
<comment type="caution">
    <text evidence="3">The sequence shown here is derived from an EMBL/GenBank/DDBJ whole genome shotgun (WGS) entry which is preliminary data.</text>
</comment>
<feature type="domain" description="Bacteriophage T5 Orf172 DNA-binding" evidence="2">
    <location>
        <begin position="90"/>
        <end position="177"/>
    </location>
</feature>
<dbReference type="Pfam" id="PF10544">
    <property type="entry name" value="T5orf172"/>
    <property type="match status" value="1"/>
</dbReference>
<evidence type="ECO:0000313" key="4">
    <source>
        <dbReference type="Proteomes" id="UP001222325"/>
    </source>
</evidence>
<evidence type="ECO:0000256" key="1">
    <source>
        <dbReference type="SAM" id="MobiDB-lite"/>
    </source>
</evidence>
<proteinExistence type="predicted"/>
<dbReference type="EMBL" id="JARJCN010000014">
    <property type="protein sequence ID" value="KAJ7094481.1"/>
    <property type="molecule type" value="Genomic_DNA"/>
</dbReference>
<dbReference type="InterPro" id="IPR018306">
    <property type="entry name" value="Phage_T5_Orf172_DNA-bd"/>
</dbReference>
<dbReference type="AlphaFoldDB" id="A0AAD6UE88"/>
<reference evidence="3" key="1">
    <citation type="submission" date="2023-03" db="EMBL/GenBank/DDBJ databases">
        <title>Massive genome expansion in bonnet fungi (Mycena s.s.) driven by repeated elements and novel gene families across ecological guilds.</title>
        <authorList>
            <consortium name="Lawrence Berkeley National Laboratory"/>
            <person name="Harder C.B."/>
            <person name="Miyauchi S."/>
            <person name="Viragh M."/>
            <person name="Kuo A."/>
            <person name="Thoen E."/>
            <person name="Andreopoulos B."/>
            <person name="Lu D."/>
            <person name="Skrede I."/>
            <person name="Drula E."/>
            <person name="Henrissat B."/>
            <person name="Morin E."/>
            <person name="Kohler A."/>
            <person name="Barry K."/>
            <person name="LaButti K."/>
            <person name="Morin E."/>
            <person name="Salamov A."/>
            <person name="Lipzen A."/>
            <person name="Mereny Z."/>
            <person name="Hegedus B."/>
            <person name="Baldrian P."/>
            <person name="Stursova M."/>
            <person name="Weitz H."/>
            <person name="Taylor A."/>
            <person name="Grigoriev I.V."/>
            <person name="Nagy L.G."/>
            <person name="Martin F."/>
            <person name="Kauserud H."/>
        </authorList>
    </citation>
    <scope>NUCLEOTIDE SEQUENCE</scope>
    <source>
        <strain evidence="3">CBHHK173m</strain>
    </source>
</reference>
<keyword evidence="4" id="KW-1185">Reference proteome</keyword>
<accession>A0AAD6UE88</accession>
<sequence length="195" mass="22135">MARTSHVPSTRKAAPGVPRPPHYPYNRLTAARRLRSPAAQALALLAFGPGVYKREGPGALYFQFRVARPYLRSSLAHNLPPRVLQTRAFLDLKIGHTADLRARLAQYAKCQENGHQIWFWAYCLVPYRMLAERLIHLIFMHMGARLRPYSCPGCRVHHREFFSLRALGGLGRAEAIVKLVVQTLGGQYERLMFGC</sequence>
<feature type="region of interest" description="Disordered" evidence="1">
    <location>
        <begin position="1"/>
        <end position="22"/>
    </location>
</feature>
<evidence type="ECO:0000259" key="2">
    <source>
        <dbReference type="Pfam" id="PF10544"/>
    </source>
</evidence>
<organism evidence="3 4">
    <name type="scientific">Mycena belliarum</name>
    <dbReference type="NCBI Taxonomy" id="1033014"/>
    <lineage>
        <taxon>Eukaryota</taxon>
        <taxon>Fungi</taxon>
        <taxon>Dikarya</taxon>
        <taxon>Basidiomycota</taxon>
        <taxon>Agaricomycotina</taxon>
        <taxon>Agaricomycetes</taxon>
        <taxon>Agaricomycetidae</taxon>
        <taxon>Agaricales</taxon>
        <taxon>Marasmiineae</taxon>
        <taxon>Mycenaceae</taxon>
        <taxon>Mycena</taxon>
    </lineage>
</organism>